<organism evidence="1 2">
    <name type="scientific">Agaricus bisporus var. burnettii</name>
    <dbReference type="NCBI Taxonomy" id="192524"/>
    <lineage>
        <taxon>Eukaryota</taxon>
        <taxon>Fungi</taxon>
        <taxon>Dikarya</taxon>
        <taxon>Basidiomycota</taxon>
        <taxon>Agaricomycotina</taxon>
        <taxon>Agaricomycetes</taxon>
        <taxon>Agaricomycetidae</taxon>
        <taxon>Agaricales</taxon>
        <taxon>Agaricineae</taxon>
        <taxon>Agaricaceae</taxon>
        <taxon>Agaricus</taxon>
    </lineage>
</organism>
<comment type="caution">
    <text evidence="1">The sequence shown here is derived from an EMBL/GenBank/DDBJ whole genome shotgun (WGS) entry which is preliminary data.</text>
</comment>
<protein>
    <submittedName>
        <fullName evidence="1">Uncharacterized protein</fullName>
    </submittedName>
</protein>
<proteinExistence type="predicted"/>
<evidence type="ECO:0000313" key="2">
    <source>
        <dbReference type="Proteomes" id="UP000629468"/>
    </source>
</evidence>
<dbReference type="AlphaFoldDB" id="A0A8H7KKA9"/>
<accession>A0A8H7KKA9</accession>
<dbReference type="EMBL" id="JABXXO010000003">
    <property type="protein sequence ID" value="KAF7782985.1"/>
    <property type="molecule type" value="Genomic_DNA"/>
</dbReference>
<evidence type="ECO:0000313" key="1">
    <source>
        <dbReference type="EMBL" id="KAF7782985.1"/>
    </source>
</evidence>
<sequence length="284" mass="33288">MIIDDVIKLVKRSGCNLLRLTYFGDKSFSVSVQLALLLSLSPSLVELEANDSISDFTCGCLERKLQPVITPRLRSLIIHIEHRIKKELLVVDAQRFNALAQRCCSQNRISRRDSDCVRLDVLGLRFEYPEQCLWFQQALQMWRYDPTDWSVLQNCVKELQEIDEELEDVFCCFAFDIEDQTSRMRTRLQTVLRTLEELPDLDPRILLSSNIVFYLWRMKTHSGIEDDIQRHIIESENTLRQKWIAHANTYNLTLNWVREDFESLTYIPDATETVGCGERFLYGL</sequence>
<gene>
    <name evidence="1" type="ORF">Agabi119p4_2361</name>
</gene>
<reference evidence="1 2" key="1">
    <citation type="journal article" name="Sci. Rep.">
        <title>Telomere-to-telomere assembled and centromere annotated genomes of the two main subspecies of the button mushroom Agaricus bisporus reveal especially polymorphic chromosome ends.</title>
        <authorList>
            <person name="Sonnenberg A.S.M."/>
            <person name="Sedaghat-Telgerd N."/>
            <person name="Lavrijssen B."/>
            <person name="Ohm R.A."/>
            <person name="Hendrickx P.M."/>
            <person name="Scholtmeijer K."/>
            <person name="Baars J.J.P."/>
            <person name="van Peer A."/>
        </authorList>
    </citation>
    <scope>NUCLEOTIDE SEQUENCE [LARGE SCALE GENOMIC DNA]</scope>
    <source>
        <strain evidence="1 2">H119_p4</strain>
    </source>
</reference>
<name>A0A8H7KKA9_AGABI</name>
<dbReference type="Proteomes" id="UP000629468">
    <property type="component" value="Unassembled WGS sequence"/>
</dbReference>